<evidence type="ECO:0000256" key="1">
    <source>
        <dbReference type="SAM" id="MobiDB-lite"/>
    </source>
</evidence>
<evidence type="ECO:0000313" key="3">
    <source>
        <dbReference type="Proteomes" id="UP001341840"/>
    </source>
</evidence>
<gene>
    <name evidence="2" type="ORF">PIB30_095530</name>
</gene>
<keyword evidence="3" id="KW-1185">Reference proteome</keyword>
<sequence length="151" mass="16977">MPPLTDQTRHKCENLMKQMHKDRENRRRDKVKTEKLKERKRNETWRIRSYGHINGRGFAGSDPSETLGCRSHKLSNPIPWPRKSAASDVVASEGRGRLRAHPHHQPTASSFPICYPVVPTSRHSPVSSPDLHSSPSFSSSPAAVKEIPAEA</sequence>
<accession>A0ABU6UY87</accession>
<evidence type="ECO:0000313" key="2">
    <source>
        <dbReference type="EMBL" id="MED6164998.1"/>
    </source>
</evidence>
<protein>
    <submittedName>
        <fullName evidence="2">Uncharacterized protein</fullName>
    </submittedName>
</protein>
<comment type="caution">
    <text evidence="2">The sequence shown here is derived from an EMBL/GenBank/DDBJ whole genome shotgun (WGS) entry which is preliminary data.</text>
</comment>
<feature type="region of interest" description="Disordered" evidence="1">
    <location>
        <begin position="1"/>
        <end position="40"/>
    </location>
</feature>
<reference evidence="2 3" key="1">
    <citation type="journal article" date="2023" name="Plants (Basel)">
        <title>Bridging the Gap: Combining Genomics and Transcriptomics Approaches to Understand Stylosanthes scabra, an Orphan Legume from the Brazilian Caatinga.</title>
        <authorList>
            <person name="Ferreira-Neto J.R.C."/>
            <person name="da Silva M.D."/>
            <person name="Binneck E."/>
            <person name="de Melo N.F."/>
            <person name="da Silva R.H."/>
            <person name="de Melo A.L.T.M."/>
            <person name="Pandolfi V."/>
            <person name="Bustamante F.O."/>
            <person name="Brasileiro-Vidal A.C."/>
            <person name="Benko-Iseppon A.M."/>
        </authorList>
    </citation>
    <scope>NUCLEOTIDE SEQUENCE [LARGE SCALE GENOMIC DNA]</scope>
    <source>
        <tissue evidence="2">Leaves</tissue>
    </source>
</reference>
<proteinExistence type="predicted"/>
<feature type="region of interest" description="Disordered" evidence="1">
    <location>
        <begin position="52"/>
        <end position="151"/>
    </location>
</feature>
<dbReference type="Proteomes" id="UP001341840">
    <property type="component" value="Unassembled WGS sequence"/>
</dbReference>
<feature type="compositionally biased region" description="Basic and acidic residues" evidence="1">
    <location>
        <begin position="7"/>
        <end position="40"/>
    </location>
</feature>
<organism evidence="2 3">
    <name type="scientific">Stylosanthes scabra</name>
    <dbReference type="NCBI Taxonomy" id="79078"/>
    <lineage>
        <taxon>Eukaryota</taxon>
        <taxon>Viridiplantae</taxon>
        <taxon>Streptophyta</taxon>
        <taxon>Embryophyta</taxon>
        <taxon>Tracheophyta</taxon>
        <taxon>Spermatophyta</taxon>
        <taxon>Magnoliopsida</taxon>
        <taxon>eudicotyledons</taxon>
        <taxon>Gunneridae</taxon>
        <taxon>Pentapetalae</taxon>
        <taxon>rosids</taxon>
        <taxon>fabids</taxon>
        <taxon>Fabales</taxon>
        <taxon>Fabaceae</taxon>
        <taxon>Papilionoideae</taxon>
        <taxon>50 kb inversion clade</taxon>
        <taxon>dalbergioids sensu lato</taxon>
        <taxon>Dalbergieae</taxon>
        <taxon>Pterocarpus clade</taxon>
        <taxon>Stylosanthes</taxon>
    </lineage>
</organism>
<feature type="compositionally biased region" description="Low complexity" evidence="1">
    <location>
        <begin position="124"/>
        <end position="141"/>
    </location>
</feature>
<name>A0ABU6UY87_9FABA</name>
<dbReference type="EMBL" id="JASCZI010123021">
    <property type="protein sequence ID" value="MED6164998.1"/>
    <property type="molecule type" value="Genomic_DNA"/>
</dbReference>